<feature type="chain" id="PRO_5046150627" evidence="1">
    <location>
        <begin position="25"/>
        <end position="219"/>
    </location>
</feature>
<evidence type="ECO:0000256" key="1">
    <source>
        <dbReference type="SAM" id="SignalP"/>
    </source>
</evidence>
<sequence length="219" mass="25192">MKRVIKFTSVFLIALLLLPNSTFTQKVNTSIKPIPIKELDTLPIEKTYSYEEILMHAENGDYEIKDIKEFKKNHEENLKLQSSQENGTTIRYSIFAMDGIKFKGKYYRTYHIQPEVIVGLLYSGSSSPDKVVSLGDSHVYTENGSPVNFDGTMFYHLVSGREIYTAIQGRAYKHRKVNSPRRVEISIGGIVQTYVIFTNNGYLRDIVYDETYYSDALDR</sequence>
<dbReference type="Proteomes" id="UP000726170">
    <property type="component" value="Unassembled WGS sequence"/>
</dbReference>
<organism evidence="2 3">
    <name type="scientific">Clostridium mobile</name>
    <dbReference type="NCBI Taxonomy" id="2841512"/>
    <lineage>
        <taxon>Bacteria</taxon>
        <taxon>Bacillati</taxon>
        <taxon>Bacillota</taxon>
        <taxon>Clostridia</taxon>
        <taxon>Eubacteriales</taxon>
        <taxon>Clostridiaceae</taxon>
        <taxon>Clostridium</taxon>
    </lineage>
</organism>
<feature type="signal peptide" evidence="1">
    <location>
        <begin position="1"/>
        <end position="24"/>
    </location>
</feature>
<reference evidence="2 3" key="1">
    <citation type="submission" date="2021-06" db="EMBL/GenBank/DDBJ databases">
        <authorList>
            <person name="Sun Q."/>
            <person name="Li D."/>
        </authorList>
    </citation>
    <scope>NUCLEOTIDE SEQUENCE [LARGE SCALE GENOMIC DNA]</scope>
    <source>
        <strain evidence="2 3">MSJ-11</strain>
    </source>
</reference>
<proteinExistence type="predicted"/>
<evidence type="ECO:0000313" key="2">
    <source>
        <dbReference type="EMBL" id="MBU5484092.1"/>
    </source>
</evidence>
<protein>
    <submittedName>
        <fullName evidence="2">Uncharacterized protein</fullName>
    </submittedName>
</protein>
<dbReference type="RefSeq" id="WP_216438586.1">
    <property type="nucleotide sequence ID" value="NZ_JAHLQF010000002.1"/>
</dbReference>
<gene>
    <name evidence="2" type="ORF">KQI86_07100</name>
</gene>
<keyword evidence="3" id="KW-1185">Reference proteome</keyword>
<comment type="caution">
    <text evidence="2">The sequence shown here is derived from an EMBL/GenBank/DDBJ whole genome shotgun (WGS) entry which is preliminary data.</text>
</comment>
<name>A0ABS6EG16_9CLOT</name>
<accession>A0ABS6EG16</accession>
<dbReference type="EMBL" id="JAHLQF010000002">
    <property type="protein sequence ID" value="MBU5484092.1"/>
    <property type="molecule type" value="Genomic_DNA"/>
</dbReference>
<evidence type="ECO:0000313" key="3">
    <source>
        <dbReference type="Proteomes" id="UP000726170"/>
    </source>
</evidence>
<keyword evidence="1" id="KW-0732">Signal</keyword>